<feature type="compositionally biased region" description="Gly residues" evidence="1">
    <location>
        <begin position="312"/>
        <end position="321"/>
    </location>
</feature>
<proteinExistence type="predicted"/>
<comment type="caution">
    <text evidence="3">The sequence shown here is derived from an EMBL/GenBank/DDBJ whole genome shotgun (WGS) entry which is preliminary data.</text>
</comment>
<dbReference type="InterPro" id="IPR004244">
    <property type="entry name" value="Transposase_22"/>
</dbReference>
<evidence type="ECO:0000313" key="4">
    <source>
        <dbReference type="Proteomes" id="UP001177744"/>
    </source>
</evidence>
<feature type="domain" description="L1 transposable element RRM" evidence="2">
    <location>
        <begin position="105"/>
        <end position="166"/>
    </location>
</feature>
<dbReference type="Pfam" id="PF02994">
    <property type="entry name" value="Transposase_22"/>
    <property type="match status" value="1"/>
</dbReference>
<dbReference type="SMART" id="SM00176">
    <property type="entry name" value="RAN"/>
    <property type="match status" value="1"/>
</dbReference>
<dbReference type="InterPro" id="IPR043636">
    <property type="entry name" value="L1_RRM_dom"/>
</dbReference>
<dbReference type="PANTHER" id="PTHR11505">
    <property type="entry name" value="L1 TRANSPOSABLE ELEMENT-RELATED"/>
    <property type="match status" value="1"/>
</dbReference>
<dbReference type="AlphaFoldDB" id="A0AA40LL98"/>
<gene>
    <name evidence="3" type="ORF">QTO34_004092</name>
</gene>
<evidence type="ECO:0000259" key="2">
    <source>
        <dbReference type="Pfam" id="PF02994"/>
    </source>
</evidence>
<name>A0AA40LL98_CNENI</name>
<keyword evidence="4" id="KW-1185">Reference proteome</keyword>
<reference evidence="3" key="1">
    <citation type="submission" date="2023-06" db="EMBL/GenBank/DDBJ databases">
        <title>Reference genome for the Northern bat (Eptesicus nilssonii), a most northern bat species.</title>
        <authorList>
            <person name="Laine V.N."/>
            <person name="Pulliainen A.T."/>
            <person name="Lilley T.M."/>
        </authorList>
    </citation>
    <scope>NUCLEOTIDE SEQUENCE</scope>
    <source>
        <strain evidence="3">BLF_Eptnil</strain>
        <tissue evidence="3">Kidney</tissue>
    </source>
</reference>
<sequence>MEESKRLDIEFKTTVIRFFNNFLEKADKFKETLKDMKKDQLEIKHTLTEIKNIIQRPKSRLEDRKNQVKDLEYQEAKNAPLEKQKEKRIQKVEDSVRSLWDNFKRTNIRIMGVTEEEREQDTENLFEEIVTENFPHLVKEIDLQVQEAHNPKQKESKEDHTKTHLLWVRCGGAQSAVTTELRSQHRATLCPHSLDVTATESRGPRRDMYERCLGAELQSLPSTLHLVNHKPGQPRGPGSANALSYIALRAAHSGDLHKSCYSERRKKPRAAEGSKAAEKQASWEEEKGGAEAGPGAKEGEWAGWRRREKSRGAGGEGGAGDKGGEQQFSSGHPPSERLPIGVPLGVADRSGGRRSDRQVARGKLLLAENWCRQPVSLWTRDPGCFPLAATARHPGPGLRSGPGFIQKDVQNDTWKDVRKLRALSPRAGDASGSNLTMAGQGEPQVQFKLVLHGDVDIKDRKVKAKSMSSHRKKNLRYYGISSKSNYCCGANATLLWLARKLMGDPTWEFAAMPALALPEVVLDRLASQYECDPEVAQITALLGEVTRQVFRAWLQMGLWATESLWAVGAELPGPAETTGARIPSSFKGEHDFYRHVVLLFSFNHLLTRSPSWSRLLLKDMNSLIKFPGIPETLGEYANYPTKMAVNLHNLQLRCGSLHCFMV</sequence>
<organism evidence="3 4">
    <name type="scientific">Cnephaeus nilssonii</name>
    <name type="common">Northern bat</name>
    <name type="synonym">Eptesicus nilssonii</name>
    <dbReference type="NCBI Taxonomy" id="3371016"/>
    <lineage>
        <taxon>Eukaryota</taxon>
        <taxon>Metazoa</taxon>
        <taxon>Chordata</taxon>
        <taxon>Craniata</taxon>
        <taxon>Vertebrata</taxon>
        <taxon>Euteleostomi</taxon>
        <taxon>Mammalia</taxon>
        <taxon>Eutheria</taxon>
        <taxon>Laurasiatheria</taxon>
        <taxon>Chiroptera</taxon>
        <taxon>Yangochiroptera</taxon>
        <taxon>Vespertilionidae</taxon>
        <taxon>Cnephaeus</taxon>
    </lineage>
</organism>
<dbReference type="Proteomes" id="UP001177744">
    <property type="component" value="Unassembled WGS sequence"/>
</dbReference>
<protein>
    <recommendedName>
        <fullName evidence="2">L1 transposable element RRM domain-containing protein</fullName>
    </recommendedName>
</protein>
<dbReference type="Gene3D" id="3.30.70.1820">
    <property type="entry name" value="L1 transposable element, RRM domain"/>
    <property type="match status" value="1"/>
</dbReference>
<evidence type="ECO:0000313" key="3">
    <source>
        <dbReference type="EMBL" id="KAK1336287.1"/>
    </source>
</evidence>
<dbReference type="EMBL" id="JAULJE010000013">
    <property type="protein sequence ID" value="KAK1336287.1"/>
    <property type="molecule type" value="Genomic_DNA"/>
</dbReference>
<feature type="region of interest" description="Disordered" evidence="1">
    <location>
        <begin position="257"/>
        <end position="355"/>
    </location>
</feature>
<feature type="compositionally biased region" description="Basic and acidic residues" evidence="1">
    <location>
        <begin position="257"/>
        <end position="289"/>
    </location>
</feature>
<evidence type="ECO:0000256" key="1">
    <source>
        <dbReference type="SAM" id="MobiDB-lite"/>
    </source>
</evidence>
<accession>A0AA40LL98</accession>